<feature type="compositionally biased region" description="Polar residues" evidence="1">
    <location>
        <begin position="279"/>
        <end position="301"/>
    </location>
</feature>
<feature type="compositionally biased region" description="Polar residues" evidence="1">
    <location>
        <begin position="86"/>
        <end position="95"/>
    </location>
</feature>
<dbReference type="CDD" id="cd17716">
    <property type="entry name" value="BRCT_microcephalin_rpt1"/>
    <property type="match status" value="1"/>
</dbReference>
<dbReference type="InterPro" id="IPR001357">
    <property type="entry name" value="BRCT_dom"/>
</dbReference>
<feature type="compositionally biased region" description="Polar residues" evidence="1">
    <location>
        <begin position="404"/>
        <end position="414"/>
    </location>
</feature>
<feature type="compositionally biased region" description="Low complexity" evidence="1">
    <location>
        <begin position="103"/>
        <end position="112"/>
    </location>
</feature>
<feature type="compositionally biased region" description="Basic and acidic residues" evidence="1">
    <location>
        <begin position="569"/>
        <end position="597"/>
    </location>
</feature>
<feature type="compositionally biased region" description="Basic and acidic residues" evidence="1">
    <location>
        <begin position="379"/>
        <end position="388"/>
    </location>
</feature>
<feature type="region of interest" description="Disordered" evidence="1">
    <location>
        <begin position="810"/>
        <end position="857"/>
    </location>
</feature>
<keyword evidence="4" id="KW-1185">Reference proteome</keyword>
<feature type="compositionally biased region" description="Polar residues" evidence="1">
    <location>
        <begin position="135"/>
        <end position="149"/>
    </location>
</feature>
<reference evidence="3 4" key="1">
    <citation type="journal article" date="2019" name="Nat. Ecol. Evol.">
        <title>Megaphylogeny resolves global patterns of mushroom evolution.</title>
        <authorList>
            <person name="Varga T."/>
            <person name="Krizsan K."/>
            <person name="Foldi C."/>
            <person name="Dima B."/>
            <person name="Sanchez-Garcia M."/>
            <person name="Sanchez-Ramirez S."/>
            <person name="Szollosi G.J."/>
            <person name="Szarkandi J.G."/>
            <person name="Papp V."/>
            <person name="Albert L."/>
            <person name="Andreopoulos W."/>
            <person name="Angelini C."/>
            <person name="Antonin V."/>
            <person name="Barry K.W."/>
            <person name="Bougher N.L."/>
            <person name="Buchanan P."/>
            <person name="Buyck B."/>
            <person name="Bense V."/>
            <person name="Catcheside P."/>
            <person name="Chovatia M."/>
            <person name="Cooper J."/>
            <person name="Damon W."/>
            <person name="Desjardin D."/>
            <person name="Finy P."/>
            <person name="Geml J."/>
            <person name="Haridas S."/>
            <person name="Hughes K."/>
            <person name="Justo A."/>
            <person name="Karasinski D."/>
            <person name="Kautmanova I."/>
            <person name="Kiss B."/>
            <person name="Kocsube S."/>
            <person name="Kotiranta H."/>
            <person name="LaButti K.M."/>
            <person name="Lechner B.E."/>
            <person name="Liimatainen K."/>
            <person name="Lipzen A."/>
            <person name="Lukacs Z."/>
            <person name="Mihaltcheva S."/>
            <person name="Morgado L.N."/>
            <person name="Niskanen T."/>
            <person name="Noordeloos M.E."/>
            <person name="Ohm R.A."/>
            <person name="Ortiz-Santana B."/>
            <person name="Ovrebo C."/>
            <person name="Racz N."/>
            <person name="Riley R."/>
            <person name="Savchenko A."/>
            <person name="Shiryaev A."/>
            <person name="Soop K."/>
            <person name="Spirin V."/>
            <person name="Szebenyi C."/>
            <person name="Tomsovsky M."/>
            <person name="Tulloss R.E."/>
            <person name="Uehling J."/>
            <person name="Grigoriev I.V."/>
            <person name="Vagvolgyi C."/>
            <person name="Papp T."/>
            <person name="Martin F.M."/>
            <person name="Miettinen O."/>
            <person name="Hibbett D.S."/>
            <person name="Nagy L.G."/>
        </authorList>
    </citation>
    <scope>NUCLEOTIDE SEQUENCE [LARGE SCALE GENOMIC DNA]</scope>
    <source>
        <strain evidence="3 4">OMC1185</strain>
    </source>
</reference>
<evidence type="ECO:0000256" key="1">
    <source>
        <dbReference type="SAM" id="MobiDB-lite"/>
    </source>
</evidence>
<evidence type="ECO:0000313" key="3">
    <source>
        <dbReference type="EMBL" id="TFK51130.1"/>
    </source>
</evidence>
<feature type="region of interest" description="Disordered" evidence="1">
    <location>
        <begin position="552"/>
        <end position="630"/>
    </location>
</feature>
<feature type="region of interest" description="Disordered" evidence="1">
    <location>
        <begin position="46"/>
        <end position="421"/>
    </location>
</feature>
<dbReference type="STRING" id="5364.A0A5C3N0Y7"/>
<feature type="compositionally biased region" description="Low complexity" evidence="1">
    <location>
        <begin position="167"/>
        <end position="196"/>
    </location>
</feature>
<dbReference type="Proteomes" id="UP000305948">
    <property type="component" value="Unassembled WGS sequence"/>
</dbReference>
<proteinExistence type="predicted"/>
<accession>A0A5C3N0Y7</accession>
<feature type="compositionally biased region" description="Low complexity" evidence="1">
    <location>
        <begin position="51"/>
        <end position="60"/>
    </location>
</feature>
<dbReference type="Pfam" id="PF00533">
    <property type="entry name" value="BRCT"/>
    <property type="match status" value="1"/>
</dbReference>
<dbReference type="InterPro" id="IPR036420">
    <property type="entry name" value="BRCT_dom_sf"/>
</dbReference>
<feature type="region of interest" description="Disordered" evidence="1">
    <location>
        <begin position="673"/>
        <end position="705"/>
    </location>
</feature>
<feature type="compositionally biased region" description="Low complexity" evidence="1">
    <location>
        <begin position="302"/>
        <end position="333"/>
    </location>
</feature>
<feature type="compositionally biased region" description="Polar residues" evidence="1">
    <location>
        <begin position="342"/>
        <end position="351"/>
    </location>
</feature>
<feature type="compositionally biased region" description="Polar residues" evidence="1">
    <location>
        <begin position="601"/>
        <end position="612"/>
    </location>
</feature>
<feature type="compositionally biased region" description="Polar residues" evidence="1">
    <location>
        <begin position="830"/>
        <end position="840"/>
    </location>
</feature>
<dbReference type="Gene3D" id="3.40.50.10190">
    <property type="entry name" value="BRCT domain"/>
    <property type="match status" value="1"/>
</dbReference>
<feature type="compositionally biased region" description="Polar residues" evidence="1">
    <location>
        <begin position="197"/>
        <end position="211"/>
    </location>
</feature>
<protein>
    <recommendedName>
        <fullName evidence="2">BRCT domain-containing protein</fullName>
    </recommendedName>
</protein>
<sequence>MMAYTSASQSSSSDLMDGFASSLASPRLTQAVVELPAKQFERQLSADRLSHASNSQSSSSDLKDGHVSSFAPLSQQESAVDLPVQQPESQPSASIATFDELSHASNSESSSSDLKDDHVSSLSRQESDIEFPVQQPETQQSAFTSSSDAPSHVSRDHAPLPAPAPSRLPRLSLASSAAPPVIPPASSTTPATVTSPGSGAQPSKKPTSKTSVAGGARTRLKERAAKDAVLGGGRVTRSVALRMKAGKSVTAPKAAENQPKEPATPGLTRRKSFSFAVPTASSLSKAKPATQPTTPGKSKSQSRPTTPSRVPVPTTSTSRTPSRPSGSTSIPRRAATVAPLEQKSSLSSLSMALQKLNLPPPSRPSTSLGFNDGDDDLPAEDRRMKLETQDDIELGVSPRKRRSSTVAPTASLSVTGGKGPALASEARRAEITLSKGPGIPKPSASISARLPVAGPSAGSAPKKSTLDAWVVKARAANGLGRTAPGKIFGSGVGGAGRPGMWQRPKASRAPALEVVEGSPVKGVGAAEPDEQLVCEPPVAALNFSARNEDVSMEPIIPKVDEDQATPVLDKGKGKEKEQSAPEPVRDIRPSFKRDASRRASMASQALSESLSSVPPLHTPSGPGLMGPPAVPPFRSGGYKRAATLEPSASTPSTEEGSVMTTARGRPMRAAALQARSAPGLMRRATKTTATHVSAGRKGRAESVPPDNGLGVLKDCTIFVDVRTDDGDDAGGLFVEMLTGLGAKILSRVGQSCTHIVFKNGLMSTVTRYRLLNDPKPHVVGIAWVVECVEQRAKAEESKFGVDMEDAGIAGAAKRRRPSMLPKHMPISMHGISQTDSSPTTEPAAEGSDAGDQSIDGSSSCTSCMPHYLFAMSTDKHNT</sequence>
<dbReference type="EMBL" id="ML213512">
    <property type="protein sequence ID" value="TFK51130.1"/>
    <property type="molecule type" value="Genomic_DNA"/>
</dbReference>
<dbReference type="OrthoDB" id="2384350at2759"/>
<feature type="domain" description="BRCT" evidence="2">
    <location>
        <begin position="707"/>
        <end position="801"/>
    </location>
</feature>
<dbReference type="AlphaFoldDB" id="A0A5C3N0Y7"/>
<evidence type="ECO:0000259" key="2">
    <source>
        <dbReference type="PROSITE" id="PS50172"/>
    </source>
</evidence>
<name>A0A5C3N0Y7_9AGAM</name>
<dbReference type="PROSITE" id="PS50172">
    <property type="entry name" value="BRCT"/>
    <property type="match status" value="1"/>
</dbReference>
<evidence type="ECO:0000313" key="4">
    <source>
        <dbReference type="Proteomes" id="UP000305948"/>
    </source>
</evidence>
<organism evidence="3 4">
    <name type="scientific">Heliocybe sulcata</name>
    <dbReference type="NCBI Taxonomy" id="5364"/>
    <lineage>
        <taxon>Eukaryota</taxon>
        <taxon>Fungi</taxon>
        <taxon>Dikarya</taxon>
        <taxon>Basidiomycota</taxon>
        <taxon>Agaricomycotina</taxon>
        <taxon>Agaricomycetes</taxon>
        <taxon>Gloeophyllales</taxon>
        <taxon>Gloeophyllaceae</taxon>
        <taxon>Heliocybe</taxon>
    </lineage>
</organism>
<gene>
    <name evidence="3" type="ORF">OE88DRAFT_226054</name>
</gene>
<dbReference type="SUPFAM" id="SSF52113">
    <property type="entry name" value="BRCT domain"/>
    <property type="match status" value="1"/>
</dbReference>